<proteinExistence type="predicted"/>
<dbReference type="Proteomes" id="UP000193335">
    <property type="component" value="Unassembled WGS sequence"/>
</dbReference>
<evidence type="ECO:0000313" key="2">
    <source>
        <dbReference type="Proteomes" id="UP000193335"/>
    </source>
</evidence>
<comment type="caution">
    <text evidence="1">The sequence shown here is derived from an EMBL/GenBank/DDBJ whole genome shotgun (WGS) entry which is preliminary data.</text>
</comment>
<reference evidence="1 2" key="1">
    <citation type="submission" date="2017-03" db="EMBL/GenBank/DDBJ databases">
        <title>Whole genome sequences of fourteen strains of Bradyrhizobium canariense and one strain of Bradyrhizobium japonicum isolated from Lupinus (Papilionoideae: Genisteae) species in Algeria.</title>
        <authorList>
            <person name="Crovadore J."/>
            <person name="Chekireb D."/>
            <person name="Brachmann A."/>
            <person name="Chablais R."/>
            <person name="Cochard B."/>
            <person name="Lefort F."/>
        </authorList>
    </citation>
    <scope>NUCLEOTIDE SEQUENCE [LARGE SCALE GENOMIC DNA]</scope>
    <source>
        <strain evidence="1 2">UBMA197</strain>
    </source>
</reference>
<evidence type="ECO:0000313" key="1">
    <source>
        <dbReference type="EMBL" id="OSJ22303.1"/>
    </source>
</evidence>
<gene>
    <name evidence="1" type="ORF">BSZ19_47880</name>
</gene>
<name>A0A1Y2JAS2_BRAJP</name>
<accession>A0A1Y2JAS2</accession>
<sequence length="66" mass="7435">MLFAPTTTMRCRVEQFAMAIIGSMILSLTPEFDIISPVRYAARACATERIWCRMLYDFEIGAIAVA</sequence>
<organism evidence="1 2">
    <name type="scientific">Bradyrhizobium japonicum</name>
    <dbReference type="NCBI Taxonomy" id="375"/>
    <lineage>
        <taxon>Bacteria</taxon>
        <taxon>Pseudomonadati</taxon>
        <taxon>Pseudomonadota</taxon>
        <taxon>Alphaproteobacteria</taxon>
        <taxon>Hyphomicrobiales</taxon>
        <taxon>Nitrobacteraceae</taxon>
        <taxon>Bradyrhizobium</taxon>
    </lineage>
</organism>
<dbReference type="EMBL" id="NAFL01000286">
    <property type="protein sequence ID" value="OSJ22303.1"/>
    <property type="molecule type" value="Genomic_DNA"/>
</dbReference>
<protein>
    <submittedName>
        <fullName evidence="1">Uncharacterized protein</fullName>
    </submittedName>
</protein>
<dbReference type="AlphaFoldDB" id="A0A1Y2JAS2"/>